<dbReference type="InterPro" id="IPR017884">
    <property type="entry name" value="SANT_dom"/>
</dbReference>
<feature type="non-terminal residue" evidence="4">
    <location>
        <position position="99"/>
    </location>
</feature>
<reference evidence="4 5" key="1">
    <citation type="journal article" date="2007" name="Proc. Natl. Acad. Sci. U.S.A.">
        <title>The tiny eukaryote Ostreococcus provides genomic insights into the paradox of plankton speciation.</title>
        <authorList>
            <person name="Palenik B."/>
            <person name="Grimwood J."/>
            <person name="Aerts A."/>
            <person name="Rouze P."/>
            <person name="Salamov A."/>
            <person name="Putnam N."/>
            <person name="Dupont C."/>
            <person name="Jorgensen R."/>
            <person name="Derelle E."/>
            <person name="Rombauts S."/>
            <person name="Zhou K."/>
            <person name="Otillar R."/>
            <person name="Merchant S.S."/>
            <person name="Podell S."/>
            <person name="Gaasterland T."/>
            <person name="Napoli C."/>
            <person name="Gendler K."/>
            <person name="Manuell A."/>
            <person name="Tai V."/>
            <person name="Vallon O."/>
            <person name="Piganeau G."/>
            <person name="Jancek S."/>
            <person name="Heijde M."/>
            <person name="Jabbari K."/>
            <person name="Bowler C."/>
            <person name="Lohr M."/>
            <person name="Robbens S."/>
            <person name="Werner G."/>
            <person name="Dubchak I."/>
            <person name="Pazour G.J."/>
            <person name="Ren Q."/>
            <person name="Paulsen I."/>
            <person name="Delwiche C."/>
            <person name="Schmutz J."/>
            <person name="Rokhsar D."/>
            <person name="Van de Peer Y."/>
            <person name="Moreau H."/>
            <person name="Grigoriev I.V."/>
        </authorList>
    </citation>
    <scope>NUCLEOTIDE SEQUENCE [LARGE SCALE GENOMIC DNA]</scope>
    <source>
        <strain evidence="4 5">CCE9901</strain>
    </source>
</reference>
<proteinExistence type="predicted"/>
<name>A4SA32_OSTLU</name>
<dbReference type="GO" id="GO:0000978">
    <property type="term" value="F:RNA polymerase II cis-regulatory region sequence-specific DNA binding"/>
    <property type="evidence" value="ECO:0007669"/>
    <property type="project" value="TreeGrafter"/>
</dbReference>
<evidence type="ECO:0000259" key="1">
    <source>
        <dbReference type="PROSITE" id="PS50090"/>
    </source>
</evidence>
<feature type="domain" description="Myb-like" evidence="1">
    <location>
        <begin position="1"/>
        <end position="45"/>
    </location>
</feature>
<feature type="domain" description="Myb-like" evidence="1">
    <location>
        <begin position="46"/>
        <end position="96"/>
    </location>
</feature>
<keyword evidence="5" id="KW-1185">Reference proteome</keyword>
<dbReference type="AlphaFoldDB" id="A4SA32"/>
<feature type="domain" description="HTH myb-type" evidence="3">
    <location>
        <begin position="54"/>
        <end position="99"/>
    </location>
</feature>
<accession>A4SA32</accession>
<dbReference type="EMBL" id="CP000597">
    <property type="protein sequence ID" value="ABP00489.1"/>
    <property type="molecule type" value="Genomic_DNA"/>
</dbReference>
<dbReference type="OrthoDB" id="2143914at2759"/>
<evidence type="ECO:0000313" key="4">
    <source>
        <dbReference type="EMBL" id="ABP00489.1"/>
    </source>
</evidence>
<dbReference type="SUPFAM" id="SSF46689">
    <property type="entry name" value="Homeodomain-like"/>
    <property type="match status" value="1"/>
</dbReference>
<dbReference type="eggNOG" id="KOG0048">
    <property type="taxonomic scope" value="Eukaryota"/>
</dbReference>
<dbReference type="Gene3D" id="1.10.10.60">
    <property type="entry name" value="Homeodomain-like"/>
    <property type="match status" value="2"/>
</dbReference>
<dbReference type="PROSITE" id="PS51294">
    <property type="entry name" value="HTH_MYB"/>
    <property type="match status" value="2"/>
</dbReference>
<dbReference type="SMART" id="SM00717">
    <property type="entry name" value="SANT"/>
    <property type="match status" value="2"/>
</dbReference>
<dbReference type="OMA" id="HGNKWTE"/>
<dbReference type="PANTHER" id="PTHR45614:SF76">
    <property type="entry name" value="TRANSCRIPTION FACTOR MYB124"/>
    <property type="match status" value="1"/>
</dbReference>
<dbReference type="InterPro" id="IPR017930">
    <property type="entry name" value="Myb_dom"/>
</dbReference>
<dbReference type="Gramene" id="ABP00489">
    <property type="protein sequence ID" value="ABP00489"/>
    <property type="gene ID" value="OSTLU_41981"/>
</dbReference>
<sequence length="99" mass="11343">MWTSDEDEKLLALIEKHGARRWNSLASAMETKTAKQCRRRWSGHLTTEIKEHEWTEAEDLALLDAHEKLGNKWTAIAKLVGGRTDNGAKNRFKALVDKQ</sequence>
<evidence type="ECO:0000259" key="2">
    <source>
        <dbReference type="PROSITE" id="PS51293"/>
    </source>
</evidence>
<organism evidence="4 5">
    <name type="scientific">Ostreococcus lucimarinus (strain CCE9901)</name>
    <dbReference type="NCBI Taxonomy" id="436017"/>
    <lineage>
        <taxon>Eukaryota</taxon>
        <taxon>Viridiplantae</taxon>
        <taxon>Chlorophyta</taxon>
        <taxon>Mamiellophyceae</taxon>
        <taxon>Mamiellales</taxon>
        <taxon>Bathycoccaceae</taxon>
        <taxon>Ostreococcus</taxon>
    </lineage>
</organism>
<dbReference type="InterPro" id="IPR050560">
    <property type="entry name" value="MYB_TF"/>
</dbReference>
<dbReference type="GO" id="GO:0005634">
    <property type="term" value="C:nucleus"/>
    <property type="evidence" value="ECO:0007669"/>
    <property type="project" value="TreeGrafter"/>
</dbReference>
<dbReference type="Proteomes" id="UP000001568">
    <property type="component" value="Chromosome 17"/>
</dbReference>
<dbReference type="Pfam" id="PF13921">
    <property type="entry name" value="Myb_DNA-bind_6"/>
    <property type="match status" value="1"/>
</dbReference>
<dbReference type="RefSeq" id="XP_001422172.1">
    <property type="nucleotide sequence ID" value="XM_001422135.1"/>
</dbReference>
<dbReference type="PROSITE" id="PS50090">
    <property type="entry name" value="MYB_LIKE"/>
    <property type="match status" value="2"/>
</dbReference>
<dbReference type="STRING" id="436017.A4SA32"/>
<dbReference type="CDD" id="cd00167">
    <property type="entry name" value="SANT"/>
    <property type="match status" value="2"/>
</dbReference>
<feature type="domain" description="HTH myb-type" evidence="3">
    <location>
        <begin position="1"/>
        <end position="49"/>
    </location>
</feature>
<feature type="domain" description="SANT" evidence="2">
    <location>
        <begin position="1"/>
        <end position="37"/>
    </location>
</feature>
<dbReference type="GeneID" id="5006230"/>
<dbReference type="InterPro" id="IPR009057">
    <property type="entry name" value="Homeodomain-like_sf"/>
</dbReference>
<dbReference type="PROSITE" id="PS51293">
    <property type="entry name" value="SANT"/>
    <property type="match status" value="1"/>
</dbReference>
<dbReference type="PANTHER" id="PTHR45614">
    <property type="entry name" value="MYB PROTEIN-RELATED"/>
    <property type="match status" value="1"/>
</dbReference>
<dbReference type="HOGENOM" id="CLU_028567_26_4_1"/>
<dbReference type="KEGG" id="olu:OSTLU_41981"/>
<evidence type="ECO:0000259" key="3">
    <source>
        <dbReference type="PROSITE" id="PS51294"/>
    </source>
</evidence>
<dbReference type="GO" id="GO:0000981">
    <property type="term" value="F:DNA-binding transcription factor activity, RNA polymerase II-specific"/>
    <property type="evidence" value="ECO:0007669"/>
    <property type="project" value="TreeGrafter"/>
</dbReference>
<protein>
    <submittedName>
        <fullName evidence="4">Uncharacterized protein</fullName>
    </submittedName>
</protein>
<dbReference type="InterPro" id="IPR001005">
    <property type="entry name" value="SANT/Myb"/>
</dbReference>
<gene>
    <name evidence="4" type="ORF">OSTLU_41981</name>
</gene>
<evidence type="ECO:0000313" key="5">
    <source>
        <dbReference type="Proteomes" id="UP000001568"/>
    </source>
</evidence>